<gene>
    <name evidence="1" type="ORF">PCOR1329_LOCUS21049</name>
</gene>
<protein>
    <submittedName>
        <fullName evidence="1">Uncharacterized protein</fullName>
    </submittedName>
</protein>
<accession>A0ABN9RMC2</accession>
<comment type="caution">
    <text evidence="1">The sequence shown here is derived from an EMBL/GenBank/DDBJ whole genome shotgun (WGS) entry which is preliminary data.</text>
</comment>
<dbReference type="EMBL" id="CAUYUJ010006880">
    <property type="protein sequence ID" value="CAK0818929.1"/>
    <property type="molecule type" value="Genomic_DNA"/>
</dbReference>
<keyword evidence="2" id="KW-1185">Reference proteome</keyword>
<evidence type="ECO:0000313" key="2">
    <source>
        <dbReference type="Proteomes" id="UP001189429"/>
    </source>
</evidence>
<evidence type="ECO:0000313" key="1">
    <source>
        <dbReference type="EMBL" id="CAK0818929.1"/>
    </source>
</evidence>
<sequence length="124" mass="14116">MALLDIRAVLLIAKDFDIEYNKFQHQRIYTCAHYCNGRRTRQVSCKVNSTQPNRKKERTDYDHHMEASVAAHQMLNAHRYIPTSLEFPSPSGGNKFEASAACEATQAAIQECNLCKHAKQKAHP</sequence>
<proteinExistence type="predicted"/>
<organism evidence="1 2">
    <name type="scientific">Prorocentrum cordatum</name>
    <dbReference type="NCBI Taxonomy" id="2364126"/>
    <lineage>
        <taxon>Eukaryota</taxon>
        <taxon>Sar</taxon>
        <taxon>Alveolata</taxon>
        <taxon>Dinophyceae</taxon>
        <taxon>Prorocentrales</taxon>
        <taxon>Prorocentraceae</taxon>
        <taxon>Prorocentrum</taxon>
    </lineage>
</organism>
<reference evidence="1" key="1">
    <citation type="submission" date="2023-10" db="EMBL/GenBank/DDBJ databases">
        <authorList>
            <person name="Chen Y."/>
            <person name="Shah S."/>
            <person name="Dougan E. K."/>
            <person name="Thang M."/>
            <person name="Chan C."/>
        </authorList>
    </citation>
    <scope>NUCLEOTIDE SEQUENCE [LARGE SCALE GENOMIC DNA]</scope>
</reference>
<name>A0ABN9RMC2_9DINO</name>
<dbReference type="Proteomes" id="UP001189429">
    <property type="component" value="Unassembled WGS sequence"/>
</dbReference>